<sequence>MTMTTDEAYAYTTGLRLRPRSANPDGWRVDWADGPWPVKVHSGARRLPLRPGGPPPLAVLHRLLYGAFAVSRVRTDPSGGIAATPSDPLPHHGPEVQLRRPIPSGGAMYPTEVYAALPGSGQVCHYDPYRHELVDLAGPADGDAAARLCAALRVPTDPAPAAVLVLTSRFWKNFFKYGDFAARLGPVDAGVALGAAARLADALCGHARVRTDFDDGAVHACLGLDGEEENAWAALVLGPYGADGPGAQAWGSAGSPAGPVVLERSRRTRRSERFDAFQRAARTDPGTPAAPEAPPAPEHAVPDGLVPLPDPRPLDLLGPRTAARRFSRGRLFTGQPADGEALAGVVREAAEALRRLAGAAGDADGLAGWAARTRLYCAVHRVRGVPPGWYRYLPEPGALESVGEGAGPGSGRLVHEAMFAASFNAELAAFTVHPVTPADWRPAGGPRAYRAQQLAVGAAVEAVSLAAAAEALSGHAVLGFDVTRIDTAYGLAGRADTDGGTQAQICVGAVRPDPNWEIAVMPR</sequence>
<dbReference type="CDD" id="cd02142">
    <property type="entry name" value="McbC_SagB-like_oxidoreductase"/>
    <property type="match status" value="1"/>
</dbReference>
<dbReference type="EMBL" id="JBHMAR010000004">
    <property type="protein sequence ID" value="MFB9734645.1"/>
    <property type="molecule type" value="Genomic_DNA"/>
</dbReference>
<accession>A0ABV5V9Z2</accession>
<dbReference type="Gene3D" id="3.40.109.10">
    <property type="entry name" value="NADH Oxidase"/>
    <property type="match status" value="2"/>
</dbReference>
<proteinExistence type="predicted"/>
<name>A0ABV5V9Z2_9ACTN</name>
<organism evidence="2 3">
    <name type="scientific">Streptomyces thermocoprophilus</name>
    <dbReference type="NCBI Taxonomy" id="78356"/>
    <lineage>
        <taxon>Bacteria</taxon>
        <taxon>Bacillati</taxon>
        <taxon>Actinomycetota</taxon>
        <taxon>Actinomycetes</taxon>
        <taxon>Kitasatosporales</taxon>
        <taxon>Streptomycetaceae</taxon>
        <taxon>Streptomyces</taxon>
    </lineage>
</organism>
<dbReference type="RefSeq" id="WP_385858210.1">
    <property type="nucleotide sequence ID" value="NZ_JBHMAR010000004.1"/>
</dbReference>
<comment type="caution">
    <text evidence="2">The sequence shown here is derived from an EMBL/GenBank/DDBJ whole genome shotgun (WGS) entry which is preliminary data.</text>
</comment>
<protein>
    <recommendedName>
        <fullName evidence="4">Nitroreductase domain-containing protein</fullName>
    </recommendedName>
</protein>
<evidence type="ECO:0000313" key="3">
    <source>
        <dbReference type="Proteomes" id="UP001589703"/>
    </source>
</evidence>
<dbReference type="InterPro" id="IPR052544">
    <property type="entry name" value="Bacteriocin_Proc_Enz"/>
</dbReference>
<dbReference type="PANTHER" id="PTHR43745:SF2">
    <property type="entry name" value="NITROREDUCTASE MJ1384-RELATED"/>
    <property type="match status" value="1"/>
</dbReference>
<keyword evidence="3" id="KW-1185">Reference proteome</keyword>
<dbReference type="PANTHER" id="PTHR43745">
    <property type="entry name" value="NITROREDUCTASE MJ1384-RELATED"/>
    <property type="match status" value="1"/>
</dbReference>
<gene>
    <name evidence="2" type="ORF">ACFFRO_05765</name>
</gene>
<evidence type="ECO:0000313" key="2">
    <source>
        <dbReference type="EMBL" id="MFB9734645.1"/>
    </source>
</evidence>
<feature type="compositionally biased region" description="Low complexity" evidence="1">
    <location>
        <begin position="298"/>
        <end position="307"/>
    </location>
</feature>
<feature type="region of interest" description="Disordered" evidence="1">
    <location>
        <begin position="276"/>
        <end position="308"/>
    </location>
</feature>
<dbReference type="Proteomes" id="UP001589703">
    <property type="component" value="Unassembled WGS sequence"/>
</dbReference>
<evidence type="ECO:0000256" key="1">
    <source>
        <dbReference type="SAM" id="MobiDB-lite"/>
    </source>
</evidence>
<evidence type="ECO:0008006" key="4">
    <source>
        <dbReference type="Google" id="ProtNLM"/>
    </source>
</evidence>
<reference evidence="2 3" key="1">
    <citation type="submission" date="2024-09" db="EMBL/GenBank/DDBJ databases">
        <authorList>
            <person name="Sun Q."/>
            <person name="Mori K."/>
        </authorList>
    </citation>
    <scope>NUCLEOTIDE SEQUENCE [LARGE SCALE GENOMIC DNA]</scope>
    <source>
        <strain evidence="2 3">JCM 10918</strain>
    </source>
</reference>
<dbReference type="InterPro" id="IPR000415">
    <property type="entry name" value="Nitroreductase-like"/>
</dbReference>